<dbReference type="InParanoid" id="A0A1Y1UBA0"/>
<feature type="region of interest" description="Disordered" evidence="6">
    <location>
        <begin position="172"/>
        <end position="265"/>
    </location>
</feature>
<dbReference type="PROSITE" id="PS00028">
    <property type="entry name" value="ZINC_FINGER_C2H2_1"/>
    <property type="match status" value="1"/>
</dbReference>
<dbReference type="SMART" id="SM00451">
    <property type="entry name" value="ZnF_U1"/>
    <property type="match status" value="1"/>
</dbReference>
<feature type="compositionally biased region" description="Basic and acidic residues" evidence="6">
    <location>
        <begin position="14"/>
        <end position="31"/>
    </location>
</feature>
<dbReference type="GO" id="GO:0003676">
    <property type="term" value="F:nucleic acid binding"/>
    <property type="evidence" value="ECO:0007669"/>
    <property type="project" value="InterPro"/>
</dbReference>
<evidence type="ECO:0000259" key="7">
    <source>
        <dbReference type="PROSITE" id="PS50157"/>
    </source>
</evidence>
<dbReference type="Pfam" id="PF12874">
    <property type="entry name" value="zf-met"/>
    <property type="match status" value="1"/>
</dbReference>
<evidence type="ECO:0000256" key="6">
    <source>
        <dbReference type="SAM" id="MobiDB-lite"/>
    </source>
</evidence>
<feature type="region of interest" description="Disordered" evidence="6">
    <location>
        <begin position="1"/>
        <end position="54"/>
    </location>
</feature>
<dbReference type="GO" id="GO:0000398">
    <property type="term" value="P:mRNA splicing, via spliceosome"/>
    <property type="evidence" value="ECO:0007669"/>
    <property type="project" value="InterPro"/>
</dbReference>
<reference evidence="8 9" key="1">
    <citation type="submission" date="2017-03" db="EMBL/GenBank/DDBJ databases">
        <title>Widespread Adenine N6-methylation of Active Genes in Fungi.</title>
        <authorList>
            <consortium name="DOE Joint Genome Institute"/>
            <person name="Mondo S.J."/>
            <person name="Dannebaum R.O."/>
            <person name="Kuo R.C."/>
            <person name="Louie K.B."/>
            <person name="Bewick A.J."/>
            <person name="Labutti K."/>
            <person name="Haridas S."/>
            <person name="Kuo A."/>
            <person name="Salamov A."/>
            <person name="Ahrendt S.R."/>
            <person name="Lau R."/>
            <person name="Bowen B.P."/>
            <person name="Lipzen A."/>
            <person name="Sullivan W."/>
            <person name="Andreopoulos W.B."/>
            <person name="Clum A."/>
            <person name="Lindquist E."/>
            <person name="Daum C."/>
            <person name="Northen T.R."/>
            <person name="Ramamoorthy G."/>
            <person name="Schmitz R.J."/>
            <person name="Gryganskyi A."/>
            <person name="Culley D."/>
            <person name="Magnuson J."/>
            <person name="James T.Y."/>
            <person name="O'Malley M.A."/>
            <person name="Stajich J.E."/>
            <person name="Spatafora J.W."/>
            <person name="Visel A."/>
            <person name="Grigoriev I.V."/>
        </authorList>
    </citation>
    <scope>NUCLEOTIDE SEQUENCE [LARGE SCALE GENOMIC DNA]</scope>
    <source>
        <strain evidence="8 9">NRRL Y-17943</strain>
    </source>
</reference>
<gene>
    <name evidence="8" type="ORF">BD324DRAFT_632328</name>
</gene>
<dbReference type="STRING" id="4999.A0A1Y1UBA0"/>
<dbReference type="EMBL" id="NBSH01000011">
    <property type="protein sequence ID" value="ORX35320.1"/>
    <property type="molecule type" value="Genomic_DNA"/>
</dbReference>
<keyword evidence="3" id="KW-0862">Zinc</keyword>
<evidence type="ECO:0000256" key="3">
    <source>
        <dbReference type="ARBA" id="ARBA00022833"/>
    </source>
</evidence>
<dbReference type="AlphaFoldDB" id="A0A1Y1UBA0"/>
<feature type="compositionally biased region" description="Gly residues" evidence="6">
    <location>
        <begin position="254"/>
        <end position="265"/>
    </location>
</feature>
<dbReference type="GO" id="GO:0046540">
    <property type="term" value="C:U4/U6 x U5 tri-snRNP complex"/>
    <property type="evidence" value="ECO:0007669"/>
    <property type="project" value="TreeGrafter"/>
</dbReference>
<keyword evidence="9" id="KW-1185">Reference proteome</keyword>
<sequence>MAESKPAVASSSRKQWDKSEWEAKAKAKDEQSVEAAKAADAAIKQGKKPRFNIEDLPKPTKALEARTEDLGLEKNLNKTMLVQTSTTGRGPKGAGYYCELCNRTFQDSLSYLDHVNGRFHLRRMGQTTQAARSTLTQVREKIRQLRESTAVKVTAKNYDFSKRLAEVRQVEMDEKQRRKEERKRKREERREEQELGKMGIIKRSKVDEVAPIGQAGKSKSKSKANGDKGGPGDREDKEVLQAKQQHDDMAAMMGFGGFGGGRKKK</sequence>
<comment type="caution">
    <text evidence="8">The sequence shown here is derived from an EMBL/GenBank/DDBJ whole genome shotgun (WGS) entry which is preliminary data.</text>
</comment>
<dbReference type="PROSITE" id="PS50157">
    <property type="entry name" value="ZINC_FINGER_C2H2_2"/>
    <property type="match status" value="1"/>
</dbReference>
<dbReference type="RefSeq" id="XP_021869510.1">
    <property type="nucleotide sequence ID" value="XM_022016513.1"/>
</dbReference>
<keyword evidence="1" id="KW-0479">Metal-binding</keyword>
<feature type="compositionally biased region" description="Basic and acidic residues" evidence="6">
    <location>
        <begin position="224"/>
        <end position="249"/>
    </location>
</feature>
<evidence type="ECO:0000313" key="9">
    <source>
        <dbReference type="Proteomes" id="UP000193218"/>
    </source>
</evidence>
<dbReference type="InterPro" id="IPR036236">
    <property type="entry name" value="Znf_C2H2_sf"/>
</dbReference>
<feature type="compositionally biased region" description="Low complexity" evidence="6">
    <location>
        <begin position="35"/>
        <end position="44"/>
    </location>
</feature>
<dbReference type="OrthoDB" id="30343at2759"/>
<keyword evidence="4" id="KW-0539">Nucleus</keyword>
<dbReference type="GeneID" id="33558322"/>
<name>A0A1Y1UBA0_9TREE</name>
<feature type="domain" description="C2H2-type" evidence="7">
    <location>
        <begin position="96"/>
        <end position="125"/>
    </location>
</feature>
<dbReference type="Gene3D" id="3.30.160.60">
    <property type="entry name" value="Classic Zinc Finger"/>
    <property type="match status" value="1"/>
</dbReference>
<evidence type="ECO:0000313" key="8">
    <source>
        <dbReference type="EMBL" id="ORX35320.1"/>
    </source>
</evidence>
<evidence type="ECO:0000256" key="2">
    <source>
        <dbReference type="ARBA" id="ARBA00022771"/>
    </source>
</evidence>
<evidence type="ECO:0000256" key="5">
    <source>
        <dbReference type="PROSITE-ProRule" id="PRU00042"/>
    </source>
</evidence>
<protein>
    <recommendedName>
        <fullName evidence="7">C2H2-type domain-containing protein</fullName>
    </recommendedName>
</protein>
<dbReference type="InterPro" id="IPR003604">
    <property type="entry name" value="Matrin/U1-like-C_Znf_C2H2"/>
</dbReference>
<dbReference type="GO" id="GO:0005681">
    <property type="term" value="C:spliceosomal complex"/>
    <property type="evidence" value="ECO:0007669"/>
    <property type="project" value="InterPro"/>
</dbReference>
<dbReference type="GO" id="GO:0008270">
    <property type="term" value="F:zinc ion binding"/>
    <property type="evidence" value="ECO:0007669"/>
    <property type="project" value="UniProtKB-KW"/>
</dbReference>
<dbReference type="SUPFAM" id="SSF57667">
    <property type="entry name" value="beta-beta-alpha zinc fingers"/>
    <property type="match status" value="1"/>
</dbReference>
<keyword evidence="2 5" id="KW-0863">Zinc-finger</keyword>
<dbReference type="Proteomes" id="UP000193218">
    <property type="component" value="Unassembled WGS sequence"/>
</dbReference>
<dbReference type="InterPro" id="IPR013087">
    <property type="entry name" value="Znf_C2H2_type"/>
</dbReference>
<organism evidence="8 9">
    <name type="scientific">Kockovaella imperatae</name>
    <dbReference type="NCBI Taxonomy" id="4999"/>
    <lineage>
        <taxon>Eukaryota</taxon>
        <taxon>Fungi</taxon>
        <taxon>Dikarya</taxon>
        <taxon>Basidiomycota</taxon>
        <taxon>Agaricomycotina</taxon>
        <taxon>Tremellomycetes</taxon>
        <taxon>Tremellales</taxon>
        <taxon>Cuniculitremaceae</taxon>
        <taxon>Kockovaella</taxon>
    </lineage>
</organism>
<proteinExistence type="predicted"/>
<evidence type="ECO:0000256" key="1">
    <source>
        <dbReference type="ARBA" id="ARBA00022723"/>
    </source>
</evidence>
<dbReference type="InterPro" id="IPR040107">
    <property type="entry name" value="Snu23"/>
</dbReference>
<dbReference type="PANTHER" id="PTHR45986">
    <property type="entry name" value="ZINC FINGER MATRIN-TYPE PROTEIN 2"/>
    <property type="match status" value="1"/>
</dbReference>
<dbReference type="PANTHER" id="PTHR45986:SF1">
    <property type="entry name" value="ZINC FINGER MATRIN-TYPE PROTEIN 2"/>
    <property type="match status" value="1"/>
</dbReference>
<evidence type="ECO:0000256" key="4">
    <source>
        <dbReference type="ARBA" id="ARBA00023242"/>
    </source>
</evidence>
<accession>A0A1Y1UBA0</accession>